<dbReference type="EMBL" id="UINC01001063">
    <property type="protein sequence ID" value="SUZ69499.1"/>
    <property type="molecule type" value="Genomic_DNA"/>
</dbReference>
<accession>A0A381PU63</accession>
<reference evidence="1" key="1">
    <citation type="submission" date="2018-05" db="EMBL/GenBank/DDBJ databases">
        <authorList>
            <person name="Lanie J.A."/>
            <person name="Ng W.-L."/>
            <person name="Kazmierczak K.M."/>
            <person name="Andrzejewski T.M."/>
            <person name="Davidsen T.M."/>
            <person name="Wayne K.J."/>
            <person name="Tettelin H."/>
            <person name="Glass J.I."/>
            <person name="Rusch D."/>
            <person name="Podicherti R."/>
            <person name="Tsui H.-C.T."/>
            <person name="Winkler M.E."/>
        </authorList>
    </citation>
    <scope>NUCLEOTIDE SEQUENCE</scope>
</reference>
<protein>
    <submittedName>
        <fullName evidence="1">Uncharacterized protein</fullName>
    </submittedName>
</protein>
<sequence length="128" mass="14181">MKGVDMKKLVLVLSLSCFSVFSLNASTVAVFECKLLDGKKLDEVKEMNQKWLDAVNELSGSKITSQVLQPVVSSDMDGFMFIDTYPDAAVWGKVRNEINNGALQAIDDEFDSISKCDSISLYDSELQE</sequence>
<gene>
    <name evidence="1" type="ORF">METZ01_LOCUS22353</name>
</gene>
<dbReference type="AlphaFoldDB" id="A0A381PU63"/>
<proteinExistence type="predicted"/>
<organism evidence="1">
    <name type="scientific">marine metagenome</name>
    <dbReference type="NCBI Taxonomy" id="408172"/>
    <lineage>
        <taxon>unclassified sequences</taxon>
        <taxon>metagenomes</taxon>
        <taxon>ecological metagenomes</taxon>
    </lineage>
</organism>
<evidence type="ECO:0000313" key="1">
    <source>
        <dbReference type="EMBL" id="SUZ69499.1"/>
    </source>
</evidence>
<name>A0A381PU63_9ZZZZ</name>